<dbReference type="EMBL" id="CP132914">
    <property type="protein sequence ID" value="WMB74701.1"/>
    <property type="molecule type" value="Genomic_DNA"/>
</dbReference>
<sequence>MVRWRSMLLVYCLSFMGLSVAKADTLMLTSLLWPPYSGEQLTEQGASIAVVRAALNVMGHQLDVDFYPWSRAVKLTTMPNSDYIGYFPEYYVETEKFIFSKPIGESPLGLVEQKSHPVSWNYIEDLNRYTLGVVKDYVNTQALDRMIVSGVQRTEAVTSDEHNVKKVAAGRIDAAVIDVNVLHYLLKQKPLQPLATKLQINRQILANKQLYIAFRNTEEGRRWRDIVDQGLAQVDVETIIGELLYRED</sequence>
<dbReference type="SUPFAM" id="SSF53850">
    <property type="entry name" value="Periplasmic binding protein-like II"/>
    <property type="match status" value="1"/>
</dbReference>
<dbReference type="AlphaFoldDB" id="A0AA50KHX7"/>
<dbReference type="PANTHER" id="PTHR38834">
    <property type="entry name" value="PERIPLASMIC SUBSTRATE BINDING PROTEIN FAMILY 3"/>
    <property type="match status" value="1"/>
</dbReference>
<dbReference type="RefSeq" id="WP_263208087.1">
    <property type="nucleotide sequence ID" value="NZ_CP132914.1"/>
</dbReference>
<reference evidence="1" key="1">
    <citation type="submission" date="2023-08" db="EMBL/GenBank/DDBJ databases">
        <title>Complete genome sequence of Shewanella oncorhynchi Z-P2, a siderophore putrebactin-producing bacterium.</title>
        <authorList>
            <person name="Zhang Y."/>
        </authorList>
    </citation>
    <scope>NUCLEOTIDE SEQUENCE</scope>
    <source>
        <strain evidence="1">Z-P2</strain>
    </source>
</reference>
<dbReference type="GeneID" id="301339295"/>
<accession>A0AA50KHX7</accession>
<gene>
    <name evidence="1" type="ORF">RA178_08890</name>
</gene>
<protein>
    <submittedName>
        <fullName evidence="1">Transporter substrate-binding domain-containing protein</fullName>
    </submittedName>
</protein>
<dbReference type="Proteomes" id="UP001236800">
    <property type="component" value="Chromosome"/>
</dbReference>
<organism evidence="1">
    <name type="scientific">Shewanella oncorhynchi</name>
    <dbReference type="NCBI Taxonomy" id="2726434"/>
    <lineage>
        <taxon>Bacteria</taxon>
        <taxon>Pseudomonadati</taxon>
        <taxon>Pseudomonadota</taxon>
        <taxon>Gammaproteobacteria</taxon>
        <taxon>Alteromonadales</taxon>
        <taxon>Shewanellaceae</taxon>
        <taxon>Shewanella</taxon>
    </lineage>
</organism>
<dbReference type="PANTHER" id="PTHR38834:SF3">
    <property type="entry name" value="SOLUTE-BINDING PROTEIN FAMILY 3_N-TERMINAL DOMAIN-CONTAINING PROTEIN"/>
    <property type="match status" value="1"/>
</dbReference>
<name>A0AA50KHX7_9GAMM</name>
<proteinExistence type="predicted"/>
<dbReference type="Gene3D" id="3.40.190.10">
    <property type="entry name" value="Periplasmic binding protein-like II"/>
    <property type="match status" value="2"/>
</dbReference>
<evidence type="ECO:0000313" key="1">
    <source>
        <dbReference type="EMBL" id="WMB74701.1"/>
    </source>
</evidence>
<dbReference type="KEGG" id="sog:RA178_08890"/>